<dbReference type="Pfam" id="PF06935">
    <property type="entry name" value="DUF1284"/>
    <property type="match status" value="1"/>
</dbReference>
<organism evidence="1 2">
    <name type="scientific">Mesorhizobium kowhaii</name>
    <dbReference type="NCBI Taxonomy" id="1300272"/>
    <lineage>
        <taxon>Bacteria</taxon>
        <taxon>Pseudomonadati</taxon>
        <taxon>Pseudomonadota</taxon>
        <taxon>Alphaproteobacteria</taxon>
        <taxon>Hyphomicrobiales</taxon>
        <taxon>Phyllobacteriaceae</taxon>
        <taxon>Mesorhizobium</taxon>
    </lineage>
</organism>
<keyword evidence="2" id="KW-1185">Reference proteome</keyword>
<dbReference type="InterPro" id="IPR009702">
    <property type="entry name" value="DUF1284"/>
</dbReference>
<dbReference type="Proteomes" id="UP000248616">
    <property type="component" value="Unassembled WGS sequence"/>
</dbReference>
<sequence length="147" mass="15883">MTIRLRAHHLLCLLTYVGKGYTPAFTANYDGIAERLSRGEDILLVSGPDDVCAPLLDEPEPHCLRDSAAERDQLAAQDVADLLARPIQAGVRLDLVAAILARMRQAFSAGLVRKACGGCEWNGLCSAVAADGYRDTQVRRPALPGKR</sequence>
<dbReference type="EMBL" id="MZXV01000056">
    <property type="protein sequence ID" value="PZV35422.1"/>
    <property type="molecule type" value="Genomic_DNA"/>
</dbReference>
<reference evidence="2" key="1">
    <citation type="submission" date="2017-03" db="EMBL/GenBank/DDBJ databases">
        <authorList>
            <person name="Safronova V.I."/>
            <person name="Sazanova A.L."/>
            <person name="Chirak E.R."/>
        </authorList>
    </citation>
    <scope>NUCLEOTIDE SEQUENCE [LARGE SCALE GENOMIC DNA]</scope>
    <source>
        <strain evidence="2">Ach-343</strain>
    </source>
</reference>
<proteinExistence type="predicted"/>
<dbReference type="AlphaFoldDB" id="A0A2W7BXG2"/>
<comment type="caution">
    <text evidence="1">The sequence shown here is derived from an EMBL/GenBank/DDBJ whole genome shotgun (WGS) entry which is preliminary data.</text>
</comment>
<evidence type="ECO:0000313" key="2">
    <source>
        <dbReference type="Proteomes" id="UP000248616"/>
    </source>
</evidence>
<dbReference type="OrthoDB" id="6195504at2"/>
<protein>
    <submittedName>
        <fullName evidence="1">2Fe-2S ferredoxin</fullName>
    </submittedName>
</protein>
<dbReference type="RefSeq" id="WP_111546863.1">
    <property type="nucleotide sequence ID" value="NZ_MZXV01000056.1"/>
</dbReference>
<evidence type="ECO:0000313" key="1">
    <source>
        <dbReference type="EMBL" id="PZV35422.1"/>
    </source>
</evidence>
<name>A0A2W7BXG2_9HYPH</name>
<gene>
    <name evidence="1" type="ORF">B5V02_25440</name>
</gene>
<accession>A0A2W7BXG2</accession>